<dbReference type="GO" id="GO:0006508">
    <property type="term" value="P:proteolysis"/>
    <property type="evidence" value="ECO:0007669"/>
    <property type="project" value="UniProtKB-KW"/>
</dbReference>
<dbReference type="Proteomes" id="UP000586722">
    <property type="component" value="Unassembled WGS sequence"/>
</dbReference>
<dbReference type="InterPro" id="IPR054613">
    <property type="entry name" value="Peptidase_S78_dom"/>
</dbReference>
<keyword evidence="2 5" id="KW-0645">Protease</keyword>
<evidence type="ECO:0000256" key="2">
    <source>
        <dbReference type="ARBA" id="ARBA00022670"/>
    </source>
</evidence>
<accession>A0A7X5F2R2</accession>
<organism evidence="5 6">
    <name type="scientific">Pannonibacter tanglangensis</name>
    <dbReference type="NCBI Taxonomy" id="2750084"/>
    <lineage>
        <taxon>Bacteria</taxon>
        <taxon>Pseudomonadati</taxon>
        <taxon>Pseudomonadota</taxon>
        <taxon>Alphaproteobacteria</taxon>
        <taxon>Hyphomicrobiales</taxon>
        <taxon>Stappiaceae</taxon>
        <taxon>Pannonibacter</taxon>
    </lineage>
</organism>
<sequence>MSDDRERRSFLRPLEVRADQGAMTLTGYAAVFGQATDLGPFREQIAPGAFSDTLRRSDVRALFNHDASKVLGRVSAGTLRLTEDATGLSAEIDLPDTTDGRDVRELVRRGDVSGMSFGFRVLSDRWDFTDDDAFRTIEAVELYEVSAVTFPAYDGTSIALRSRDQALRERRTQNFNAARLRLRLKTDLDLMVRSKASTGV</sequence>
<feature type="domain" description="Prohead serine protease" evidence="4">
    <location>
        <begin position="14"/>
        <end position="164"/>
    </location>
</feature>
<dbReference type="InterPro" id="IPR006433">
    <property type="entry name" value="Prohead_protease"/>
</dbReference>
<reference evidence="6" key="1">
    <citation type="submission" date="2020-01" db="EMBL/GenBank/DDBJ databases">
        <authorList>
            <person name="Fang Y."/>
            <person name="Sun R."/>
            <person name="Nie L."/>
            <person name="He J."/>
            <person name="Hao L."/>
            <person name="Wang L."/>
            <person name="Su S."/>
            <person name="Lv E."/>
            <person name="Zhang Z."/>
            <person name="Xie R."/>
            <person name="Liu H."/>
        </authorList>
    </citation>
    <scope>NUCLEOTIDE SEQUENCE [LARGE SCALE GENOMIC DNA]</scope>
    <source>
        <strain evidence="6">XCT-53</strain>
    </source>
</reference>
<evidence type="ECO:0000259" key="4">
    <source>
        <dbReference type="Pfam" id="PF04586"/>
    </source>
</evidence>
<dbReference type="Pfam" id="PF04586">
    <property type="entry name" value="Peptidase_S78"/>
    <property type="match status" value="1"/>
</dbReference>
<comment type="caution">
    <text evidence="5">The sequence shown here is derived from an EMBL/GenBank/DDBJ whole genome shotgun (WGS) entry which is preliminary data.</text>
</comment>
<dbReference type="EMBL" id="JAABLQ010000001">
    <property type="protein sequence ID" value="NBN78686.1"/>
    <property type="molecule type" value="Genomic_DNA"/>
</dbReference>
<proteinExistence type="predicted"/>
<dbReference type="NCBIfam" id="TIGR01543">
    <property type="entry name" value="proheadase_HK97"/>
    <property type="match status" value="1"/>
</dbReference>
<keyword evidence="3" id="KW-0378">Hydrolase</keyword>
<evidence type="ECO:0000313" key="5">
    <source>
        <dbReference type="EMBL" id="NBN78686.1"/>
    </source>
</evidence>
<evidence type="ECO:0000313" key="6">
    <source>
        <dbReference type="Proteomes" id="UP000586722"/>
    </source>
</evidence>
<evidence type="ECO:0000256" key="3">
    <source>
        <dbReference type="ARBA" id="ARBA00022801"/>
    </source>
</evidence>
<gene>
    <name evidence="5" type="ORF">GWI72_10450</name>
</gene>
<keyword evidence="1" id="KW-1188">Viral release from host cell</keyword>
<name>A0A7X5F2R2_9HYPH</name>
<keyword evidence="6" id="KW-1185">Reference proteome</keyword>
<dbReference type="RefSeq" id="WP_161708598.1">
    <property type="nucleotide sequence ID" value="NZ_JAABLQ010000001.1"/>
</dbReference>
<protein>
    <submittedName>
        <fullName evidence="5">HK97 family phage prohead protease</fullName>
    </submittedName>
</protein>
<evidence type="ECO:0000256" key="1">
    <source>
        <dbReference type="ARBA" id="ARBA00022612"/>
    </source>
</evidence>
<dbReference type="AlphaFoldDB" id="A0A7X5F2R2"/>
<dbReference type="GO" id="GO:0008233">
    <property type="term" value="F:peptidase activity"/>
    <property type="evidence" value="ECO:0007669"/>
    <property type="project" value="UniProtKB-KW"/>
</dbReference>